<sequence>MLYLKLIVITGLATLAASHSLSPRSGDPSNSAGKGYSSQSICTTYANLSTYAAAKLAWDSTGAGQWLSSELAAGGELGWLGTAERKVFPEYGPSNLDGCLIAGGDCTPDPNCTLYMQRNQGPAFYVLSAVQGLNGKMTYIRDSFQDGSIIAGINVAAIAQSFKTDLTGDQNTLKYVGAAFSTLGGALTAAQVNPEARGAMGILGGLFSAAGVPNQSYAPSGTAMTNWLSAAFQATAQKVDDILTTALGGQGNTSTLPKIATTYNTNVANFFAEGVWLVDDVNQVFRDAVANGKTLFNKKLVDFALDSLGARLIADTDILTAEDCTGTGHLWLDAKGTNYCFYLTRLVGKRNSVTDCSGELLDCEHADWIKEVGAAFYGKLTTQGLGLEVYYKALIDCSINGSPEINIDSLPTDGSTPRCFFNLPAKKIKWKDRLLGLLVSNSLTTEAW</sequence>
<organism evidence="2 3">
    <name type="scientific">Anthostomella pinea</name>
    <dbReference type="NCBI Taxonomy" id="933095"/>
    <lineage>
        <taxon>Eukaryota</taxon>
        <taxon>Fungi</taxon>
        <taxon>Dikarya</taxon>
        <taxon>Ascomycota</taxon>
        <taxon>Pezizomycotina</taxon>
        <taxon>Sordariomycetes</taxon>
        <taxon>Xylariomycetidae</taxon>
        <taxon>Xylariales</taxon>
        <taxon>Xylariaceae</taxon>
        <taxon>Anthostomella</taxon>
    </lineage>
</organism>
<keyword evidence="3" id="KW-1185">Reference proteome</keyword>
<evidence type="ECO:0000256" key="1">
    <source>
        <dbReference type="SAM" id="SignalP"/>
    </source>
</evidence>
<dbReference type="EMBL" id="CAUWAG010000007">
    <property type="protein sequence ID" value="CAJ2504662.1"/>
    <property type="molecule type" value="Genomic_DNA"/>
</dbReference>
<keyword evidence="1" id="KW-0732">Signal</keyword>
<dbReference type="Proteomes" id="UP001295740">
    <property type="component" value="Unassembled WGS sequence"/>
</dbReference>
<feature type="signal peptide" evidence="1">
    <location>
        <begin position="1"/>
        <end position="18"/>
    </location>
</feature>
<protein>
    <submittedName>
        <fullName evidence="2">Uu.00g120560.m01.CDS01</fullName>
    </submittedName>
</protein>
<reference evidence="2" key="1">
    <citation type="submission" date="2023-10" db="EMBL/GenBank/DDBJ databases">
        <authorList>
            <person name="Hackl T."/>
        </authorList>
    </citation>
    <scope>NUCLEOTIDE SEQUENCE</scope>
</reference>
<evidence type="ECO:0000313" key="2">
    <source>
        <dbReference type="EMBL" id="CAJ2504662.1"/>
    </source>
</evidence>
<gene>
    <name evidence="2" type="ORF">KHLLAP_LOCUS5130</name>
</gene>
<proteinExistence type="predicted"/>
<feature type="chain" id="PRO_5042593029" evidence="1">
    <location>
        <begin position="19"/>
        <end position="448"/>
    </location>
</feature>
<evidence type="ECO:0000313" key="3">
    <source>
        <dbReference type="Proteomes" id="UP001295740"/>
    </source>
</evidence>
<accession>A0AAI8VGV7</accession>
<name>A0AAI8VGV7_9PEZI</name>
<comment type="caution">
    <text evidence="2">The sequence shown here is derived from an EMBL/GenBank/DDBJ whole genome shotgun (WGS) entry which is preliminary data.</text>
</comment>
<dbReference type="AlphaFoldDB" id="A0AAI8VGV7"/>